<dbReference type="PIRSF" id="PIRSF026631">
    <property type="entry name" value="UCP026631"/>
    <property type="match status" value="1"/>
</dbReference>
<dbReference type="Proteomes" id="UP001285921">
    <property type="component" value="Unassembled WGS sequence"/>
</dbReference>
<evidence type="ECO:0000256" key="1">
    <source>
        <dbReference type="SAM" id="Phobius"/>
    </source>
</evidence>
<keyword evidence="4" id="KW-1185">Reference proteome</keyword>
<reference evidence="3 4" key="1">
    <citation type="submission" date="2023-05" db="EMBL/GenBank/DDBJ databases">
        <title>Draft genome of Paenibacillus sp. CCS26.</title>
        <authorList>
            <person name="Akita H."/>
            <person name="Shinto Y."/>
            <person name="Kimura Z."/>
        </authorList>
    </citation>
    <scope>NUCLEOTIDE SEQUENCE [LARGE SCALE GENOMIC DNA]</scope>
    <source>
        <strain evidence="3 4">CCS26</strain>
    </source>
</reference>
<feature type="domain" description="YdbS-like PH" evidence="2">
    <location>
        <begin position="66"/>
        <end position="145"/>
    </location>
</feature>
<keyword evidence="1 3" id="KW-0812">Transmembrane</keyword>
<accession>A0ABQ6NMM9</accession>
<keyword evidence="1" id="KW-1133">Transmembrane helix</keyword>
<comment type="caution">
    <text evidence="3">The sequence shown here is derived from an EMBL/GenBank/DDBJ whole genome shotgun (WGS) entry which is preliminary data.</text>
</comment>
<evidence type="ECO:0000259" key="2">
    <source>
        <dbReference type="Pfam" id="PF03703"/>
    </source>
</evidence>
<dbReference type="RefSeq" id="WP_317980677.1">
    <property type="nucleotide sequence ID" value="NZ_BTCL01000012.1"/>
</dbReference>
<organism evidence="3 4">
    <name type="scientific">Paenibacillus glycanilyticus</name>
    <dbReference type="NCBI Taxonomy" id="126569"/>
    <lineage>
        <taxon>Bacteria</taxon>
        <taxon>Bacillati</taxon>
        <taxon>Bacillota</taxon>
        <taxon>Bacilli</taxon>
        <taxon>Bacillales</taxon>
        <taxon>Paenibacillaceae</taxon>
        <taxon>Paenibacillus</taxon>
    </lineage>
</organism>
<dbReference type="PANTHER" id="PTHR34473:SF2">
    <property type="entry name" value="UPF0699 TRANSMEMBRANE PROTEIN YDBT"/>
    <property type="match status" value="1"/>
</dbReference>
<proteinExistence type="predicted"/>
<feature type="transmembrane region" description="Helical" evidence="1">
    <location>
        <begin position="12"/>
        <end position="34"/>
    </location>
</feature>
<dbReference type="InterPro" id="IPR005182">
    <property type="entry name" value="YdbS-like_PH"/>
</dbReference>
<evidence type="ECO:0000313" key="3">
    <source>
        <dbReference type="EMBL" id="GMK46362.1"/>
    </source>
</evidence>
<dbReference type="InterPro" id="IPR014529">
    <property type="entry name" value="UCP026631"/>
</dbReference>
<name>A0ABQ6NMM9_9BACL</name>
<sequence length="478" mass="53912">MIKRNKPRRLHPIYILFPLFNTVKGLLPLIIITLLQGVNWSGVNGYVYLGILAAVTLLMFLGLFGWRKCSFTVEDDRIVIRKGILFRDEKTIYFGRIHSVNLEQPILQRLFGVTQVKIETPGGNKKADGILAALTEKDARQLQKLLLAPHVQSAESVARQLPVLPNYRLTTGQLLLAAATSLNFGLVVAFIAGIVSLADDFINELAPNLYSTLYKESTSVDPSYTVIAVIAVCGLAVAWLLSLVLYVIKFAGFAANKQDDQISISYGLLEKKVHHFDARKVQAVIVAEGLLHQWIGFAQIQLQVISSDKTERLMLHPFIPRASLPSILTCFVPQFTAAEIKAAAPKRAFFDYVWKGQLVMILLCAVFIYFFHTHGLWSLILLPIAAAWSWSCLSAAGMNLEDGQLTLRKRSLTRMTYYMRRPQIVSMATRRTRGQQKRRLLTISAHVLGSLQAYRVNCLEREDVERVWRWYSRHQSGK</sequence>
<evidence type="ECO:0000313" key="4">
    <source>
        <dbReference type="Proteomes" id="UP001285921"/>
    </source>
</evidence>
<dbReference type="EMBL" id="BTCL01000012">
    <property type="protein sequence ID" value="GMK46362.1"/>
    <property type="molecule type" value="Genomic_DNA"/>
</dbReference>
<dbReference type="PANTHER" id="PTHR34473">
    <property type="entry name" value="UPF0699 TRANSMEMBRANE PROTEIN YDBS"/>
    <property type="match status" value="1"/>
</dbReference>
<feature type="domain" description="YdbS-like PH" evidence="2">
    <location>
        <begin position="258"/>
        <end position="316"/>
    </location>
</feature>
<feature type="transmembrane region" description="Helical" evidence="1">
    <location>
        <begin position="224"/>
        <end position="248"/>
    </location>
</feature>
<feature type="transmembrane region" description="Helical" evidence="1">
    <location>
        <begin position="352"/>
        <end position="371"/>
    </location>
</feature>
<feature type="transmembrane region" description="Helical" evidence="1">
    <location>
        <begin position="174"/>
        <end position="198"/>
    </location>
</feature>
<feature type="transmembrane region" description="Helical" evidence="1">
    <location>
        <begin position="377"/>
        <end position="400"/>
    </location>
</feature>
<keyword evidence="1" id="KW-0472">Membrane</keyword>
<dbReference type="Pfam" id="PF03703">
    <property type="entry name" value="bPH_2"/>
    <property type="match status" value="2"/>
</dbReference>
<protein>
    <submittedName>
        <fullName evidence="3">UPF0699 transmembrane protein YdbT</fullName>
    </submittedName>
</protein>
<feature type="transmembrane region" description="Helical" evidence="1">
    <location>
        <begin position="46"/>
        <end position="66"/>
    </location>
</feature>
<gene>
    <name evidence="3" type="primary">ydbT</name>
    <name evidence="3" type="ORF">PghCCS26_34910</name>
</gene>